<dbReference type="GO" id="GO:0016740">
    <property type="term" value="F:transferase activity"/>
    <property type="evidence" value="ECO:0007669"/>
    <property type="project" value="UniProtKB-KW"/>
</dbReference>
<dbReference type="OrthoDB" id="9800872at2"/>
<reference evidence="2 3" key="1">
    <citation type="journal article" date="2015" name="Stand. Genomic Sci.">
        <title>Genomic Encyclopedia of Bacterial and Archaeal Type Strains, Phase III: the genomes of soil and plant-associated and newly described type strains.</title>
        <authorList>
            <person name="Whitman W.B."/>
            <person name="Woyke T."/>
            <person name="Klenk H.P."/>
            <person name="Zhou Y."/>
            <person name="Lilburn T.G."/>
            <person name="Beck B.J."/>
            <person name="De Vos P."/>
            <person name="Vandamme P."/>
            <person name="Eisen J.A."/>
            <person name="Garrity G."/>
            <person name="Hugenholtz P."/>
            <person name="Kyrpides N.C."/>
        </authorList>
    </citation>
    <scope>NUCLEOTIDE SEQUENCE [LARGE SCALE GENOMIC DNA]</scope>
    <source>
        <strain evidence="2 3">CGMCC 1.10116</strain>
    </source>
</reference>
<dbReference type="InterPro" id="IPR036873">
    <property type="entry name" value="Rhodanese-like_dom_sf"/>
</dbReference>
<dbReference type="SUPFAM" id="SSF52821">
    <property type="entry name" value="Rhodanese/Cell cycle control phosphatase"/>
    <property type="match status" value="1"/>
</dbReference>
<gene>
    <name evidence="2" type="ORF">IQ10_02448</name>
</gene>
<dbReference type="PANTHER" id="PTHR43031">
    <property type="entry name" value="FAD-DEPENDENT OXIDOREDUCTASE"/>
    <property type="match status" value="1"/>
</dbReference>
<evidence type="ECO:0000259" key="1">
    <source>
        <dbReference type="PROSITE" id="PS50206"/>
    </source>
</evidence>
<organism evidence="2 3">
    <name type="scientific">Halalkalibacter nanhaiisediminis</name>
    <dbReference type="NCBI Taxonomy" id="688079"/>
    <lineage>
        <taxon>Bacteria</taxon>
        <taxon>Bacillati</taxon>
        <taxon>Bacillota</taxon>
        <taxon>Bacilli</taxon>
        <taxon>Bacillales</taxon>
        <taxon>Bacillaceae</taxon>
        <taxon>Halalkalibacter</taxon>
    </lineage>
</organism>
<evidence type="ECO:0000313" key="2">
    <source>
        <dbReference type="EMBL" id="TWI55886.1"/>
    </source>
</evidence>
<dbReference type="Gene3D" id="3.40.250.10">
    <property type="entry name" value="Rhodanese-like domain"/>
    <property type="match status" value="1"/>
</dbReference>
<dbReference type="InterPro" id="IPR050229">
    <property type="entry name" value="GlpE_sulfurtransferase"/>
</dbReference>
<name>A0A562QIK8_9BACI</name>
<protein>
    <submittedName>
        <fullName evidence="2">Rhodanese-related sulfurtransferase</fullName>
    </submittedName>
</protein>
<keyword evidence="3" id="KW-1185">Reference proteome</keyword>
<sequence>MKQIMPNEVEVLLKEKKPIHMIDVREVEEVQTGKIPTAMHIPLGLIEFKMNELDKAKEYIMVCRSGARSSRACTFLESHGFKVINMTGGMMEWSGPTE</sequence>
<dbReference type="Pfam" id="PF00581">
    <property type="entry name" value="Rhodanese"/>
    <property type="match status" value="1"/>
</dbReference>
<dbReference type="RefSeq" id="WP_144450739.1">
    <property type="nucleotide sequence ID" value="NZ_VLKZ01000006.1"/>
</dbReference>
<dbReference type="EMBL" id="VLKZ01000006">
    <property type="protein sequence ID" value="TWI55886.1"/>
    <property type="molecule type" value="Genomic_DNA"/>
</dbReference>
<dbReference type="PANTHER" id="PTHR43031:SF17">
    <property type="entry name" value="SULFURTRANSFERASE YTWF-RELATED"/>
    <property type="match status" value="1"/>
</dbReference>
<dbReference type="Proteomes" id="UP000315711">
    <property type="component" value="Unassembled WGS sequence"/>
</dbReference>
<dbReference type="SMART" id="SM00450">
    <property type="entry name" value="RHOD"/>
    <property type="match status" value="1"/>
</dbReference>
<dbReference type="PROSITE" id="PS50206">
    <property type="entry name" value="RHODANESE_3"/>
    <property type="match status" value="1"/>
</dbReference>
<keyword evidence="2" id="KW-0808">Transferase</keyword>
<dbReference type="CDD" id="cd00158">
    <property type="entry name" value="RHOD"/>
    <property type="match status" value="1"/>
</dbReference>
<dbReference type="InterPro" id="IPR001763">
    <property type="entry name" value="Rhodanese-like_dom"/>
</dbReference>
<feature type="domain" description="Rhodanese" evidence="1">
    <location>
        <begin position="15"/>
        <end position="98"/>
    </location>
</feature>
<comment type="caution">
    <text evidence="2">The sequence shown here is derived from an EMBL/GenBank/DDBJ whole genome shotgun (WGS) entry which is preliminary data.</text>
</comment>
<proteinExistence type="predicted"/>
<dbReference type="AlphaFoldDB" id="A0A562QIK8"/>
<evidence type="ECO:0000313" key="3">
    <source>
        <dbReference type="Proteomes" id="UP000315711"/>
    </source>
</evidence>
<accession>A0A562QIK8</accession>